<dbReference type="eggNOG" id="ENOG502T6AX">
    <property type="taxonomic scope" value="Eukaryota"/>
</dbReference>
<protein>
    <recommendedName>
        <fullName evidence="3">Purine and uridine phosphorylase</fullName>
    </recommendedName>
</protein>
<dbReference type="InterPro" id="IPR053137">
    <property type="entry name" value="NLR-like"/>
</dbReference>
<dbReference type="Proteomes" id="UP000001067">
    <property type="component" value="Unassembled WGS sequence"/>
</dbReference>
<dbReference type="SUPFAM" id="SSF53167">
    <property type="entry name" value="Purine and uridine phosphorylases"/>
    <property type="match status" value="1"/>
</dbReference>
<evidence type="ECO:0000313" key="1">
    <source>
        <dbReference type="EMBL" id="EFQ85434.1"/>
    </source>
</evidence>
<organism evidence="2">
    <name type="scientific">Pyrenophora teres f. teres (strain 0-1)</name>
    <name type="common">Barley net blotch fungus</name>
    <name type="synonym">Drechslera teres f. teres</name>
    <dbReference type="NCBI Taxonomy" id="861557"/>
    <lineage>
        <taxon>Eukaryota</taxon>
        <taxon>Fungi</taxon>
        <taxon>Dikarya</taxon>
        <taxon>Ascomycota</taxon>
        <taxon>Pezizomycotina</taxon>
        <taxon>Dothideomycetes</taxon>
        <taxon>Pleosporomycetidae</taxon>
        <taxon>Pleosporales</taxon>
        <taxon>Pleosporineae</taxon>
        <taxon>Pleosporaceae</taxon>
        <taxon>Pyrenophora</taxon>
    </lineage>
</organism>
<dbReference type="GO" id="GO:0003824">
    <property type="term" value="F:catalytic activity"/>
    <property type="evidence" value="ECO:0007669"/>
    <property type="project" value="InterPro"/>
</dbReference>
<dbReference type="PANTHER" id="PTHR46082">
    <property type="entry name" value="ATP/GTP-BINDING PROTEIN-RELATED"/>
    <property type="match status" value="1"/>
</dbReference>
<evidence type="ECO:0008006" key="3">
    <source>
        <dbReference type="Google" id="ProtNLM"/>
    </source>
</evidence>
<keyword evidence="2" id="KW-1185">Reference proteome</keyword>
<dbReference type="AlphaFoldDB" id="E3S9B6"/>
<gene>
    <name evidence="1" type="ORF">PTT_19616</name>
</gene>
<dbReference type="Gene3D" id="3.40.50.1580">
    <property type="entry name" value="Nucleoside phosphorylase domain"/>
    <property type="match status" value="1"/>
</dbReference>
<dbReference type="HOGENOM" id="CLU_410488_0_0_1"/>
<sequence length="603" mass="68025">MYLQSSGFCGYDVWLNKNQEVDFYTYWSRFTVKQTYDKLQPKRTFTPHISNYHSSAYDWNTQTAIHGPQSGRHGWEWYEMGFFACWSQLGSITLLCFDLPAKTQLEIQSTICPQDVSGICPYAMFSLVSDALLRLYDDSVWAVRNHISQWEARRSQETDYFLLHEVARHGVHVSETLNAAMRSLDAMQHHRERFHTANHFVRDSNGYKHWDKVRSRFEFQLRFLEGLLQRSEANNARIQNEITLFTIGWICPLPLEKEAARLVLDEEYPQDEVQHQNAFYLGGRIGNHKIVIGVQRRIGLTGAAILAEKIRAGFPNIKYFLLVGIAGGVPRYGPAGTVSDIVLGDVVVSSPRGNHGGVVQYDKGAWEGQGRLNFRGHTSGVPGDLIAAVNNFRAEGSSKTNIAEVLKQMRLKLDDERQHQYDDPGPGRDRLYQDTYEHQGTELDDCRDCCDADHVDSRSDRGGGAIRLVDKPSVHFGNIASSNQLQISAVQRNRVQQEHDVICFEMEAAGVMDEYPCVVVRGICDYADSHKNKGWQNYAAATAVAYAKGLLDMIPVIDAKSSAQSAEQSSPQQHANVTNMTFGNNTYGIQSRDIHGNVQVGRH</sequence>
<dbReference type="KEGG" id="pte:PTT_19616"/>
<dbReference type="GO" id="GO:0009116">
    <property type="term" value="P:nucleoside metabolic process"/>
    <property type="evidence" value="ECO:0007669"/>
    <property type="project" value="InterPro"/>
</dbReference>
<accession>E3S9B6</accession>
<dbReference type="PANTHER" id="PTHR46082:SF11">
    <property type="entry name" value="AAA+ ATPASE DOMAIN-CONTAINING PROTEIN-RELATED"/>
    <property type="match status" value="1"/>
</dbReference>
<dbReference type="EMBL" id="GL537881">
    <property type="protein sequence ID" value="EFQ85434.1"/>
    <property type="molecule type" value="Genomic_DNA"/>
</dbReference>
<name>E3S9B6_PYRTT</name>
<dbReference type="InterPro" id="IPR035994">
    <property type="entry name" value="Nucleoside_phosphorylase_sf"/>
</dbReference>
<dbReference type="STRING" id="861557.E3S9B6"/>
<proteinExistence type="predicted"/>
<reference evidence="1 2" key="1">
    <citation type="journal article" date="2010" name="Genome Biol.">
        <title>A first genome assembly of the barley fungal pathogen Pyrenophora teres f. teres.</title>
        <authorList>
            <person name="Ellwood S.R."/>
            <person name="Liu Z."/>
            <person name="Syme R.A."/>
            <person name="Lai Z."/>
            <person name="Hane J.K."/>
            <person name="Keiper F."/>
            <person name="Moffat C.S."/>
            <person name="Oliver R.P."/>
            <person name="Friesen T.L."/>
        </authorList>
    </citation>
    <scope>NUCLEOTIDE SEQUENCE [LARGE SCALE GENOMIC DNA]</scope>
    <source>
        <strain evidence="1 2">0-1</strain>
    </source>
</reference>
<evidence type="ECO:0000313" key="2">
    <source>
        <dbReference type="Proteomes" id="UP000001067"/>
    </source>
</evidence>
<dbReference type="OrthoDB" id="1577640at2759"/>